<dbReference type="RefSeq" id="WP_251878462.1">
    <property type="nucleotide sequence ID" value="NZ_CP082275.1"/>
</dbReference>
<dbReference type="InterPro" id="IPR037402">
    <property type="entry name" value="YidZ_PBP2"/>
</dbReference>
<dbReference type="Pfam" id="PF03466">
    <property type="entry name" value="LysR_substrate"/>
    <property type="match status" value="1"/>
</dbReference>
<sequence length="299" mass="32809">MDIYQVDLNLLKLFDALLKEGSVTGAGARLGLSQPAASRGLARLRKILNDQLIVRTTGGWELTPKAITLSPQVIKLLDDARSIITPSKFCPGSASGRFVVATADHLAFLLMPEIVKKLASSAPGMDLIVPPQSGDNIDLIAQGDADLAIGSFHDLPARFHCRTLYEEDFVCVVRQEHPVIQDKLTIRKFASMEHISVVITGYGSSPVDKALQQNGLSRRVTVKTPHFLVAASIVADSDLILTIPRKLARKLSKLVRLHTLELPIKVQTFTPSIIWHEKLHYDPAHVWLRSQIVDAAQGL</sequence>
<evidence type="ECO:0000256" key="2">
    <source>
        <dbReference type="ARBA" id="ARBA00023015"/>
    </source>
</evidence>
<dbReference type="InterPro" id="IPR050389">
    <property type="entry name" value="LysR-type_TF"/>
</dbReference>
<protein>
    <submittedName>
        <fullName evidence="6">LysR family transcriptional regulator</fullName>
    </submittedName>
</protein>
<evidence type="ECO:0000256" key="1">
    <source>
        <dbReference type="ARBA" id="ARBA00009437"/>
    </source>
</evidence>
<organism evidence="6 7">
    <name type="scientific">Grimontia kaedaensis</name>
    <dbReference type="NCBI Taxonomy" id="2872157"/>
    <lineage>
        <taxon>Bacteria</taxon>
        <taxon>Pseudomonadati</taxon>
        <taxon>Pseudomonadota</taxon>
        <taxon>Gammaproteobacteria</taxon>
        <taxon>Vibrionales</taxon>
        <taxon>Vibrionaceae</taxon>
        <taxon>Grimontia</taxon>
    </lineage>
</organism>
<dbReference type="CDD" id="cd08417">
    <property type="entry name" value="PBP2_Nitroaromatics_like"/>
    <property type="match status" value="1"/>
</dbReference>
<evidence type="ECO:0000259" key="5">
    <source>
        <dbReference type="PROSITE" id="PS50931"/>
    </source>
</evidence>
<dbReference type="SUPFAM" id="SSF46785">
    <property type="entry name" value="Winged helix' DNA-binding domain"/>
    <property type="match status" value="1"/>
</dbReference>
<evidence type="ECO:0000313" key="6">
    <source>
        <dbReference type="EMBL" id="USH03453.1"/>
    </source>
</evidence>
<dbReference type="Gene3D" id="3.40.190.10">
    <property type="entry name" value="Periplasmic binding protein-like II"/>
    <property type="match status" value="2"/>
</dbReference>
<dbReference type="InterPro" id="IPR036390">
    <property type="entry name" value="WH_DNA-bd_sf"/>
</dbReference>
<dbReference type="PROSITE" id="PS50931">
    <property type="entry name" value="HTH_LYSR"/>
    <property type="match status" value="1"/>
</dbReference>
<dbReference type="Pfam" id="PF00126">
    <property type="entry name" value="HTH_1"/>
    <property type="match status" value="1"/>
</dbReference>
<reference evidence="6" key="1">
    <citation type="submission" date="2021-08" db="EMBL/GenBank/DDBJ databases">
        <authorList>
            <person name="Sakaguchi M."/>
            <person name="Kikuchi T."/>
            <person name="Urbanczyk H."/>
        </authorList>
    </citation>
    <scope>NUCLEOTIDE SEQUENCE</scope>
    <source>
        <strain evidence="6">020920N</strain>
    </source>
</reference>
<dbReference type="PANTHER" id="PTHR30118:SF15">
    <property type="entry name" value="TRANSCRIPTIONAL REGULATORY PROTEIN"/>
    <property type="match status" value="1"/>
</dbReference>
<keyword evidence="2" id="KW-0805">Transcription regulation</keyword>
<evidence type="ECO:0000256" key="4">
    <source>
        <dbReference type="ARBA" id="ARBA00023163"/>
    </source>
</evidence>
<dbReference type="Gene3D" id="1.10.10.10">
    <property type="entry name" value="Winged helix-like DNA-binding domain superfamily/Winged helix DNA-binding domain"/>
    <property type="match status" value="1"/>
</dbReference>
<dbReference type="Proteomes" id="UP001056255">
    <property type="component" value="Chromosome I"/>
</dbReference>
<gene>
    <name evidence="6" type="ORF">K6Q96_05465</name>
</gene>
<dbReference type="InterPro" id="IPR005119">
    <property type="entry name" value="LysR_subst-bd"/>
</dbReference>
<comment type="similarity">
    <text evidence="1">Belongs to the LysR transcriptional regulatory family.</text>
</comment>
<dbReference type="PANTHER" id="PTHR30118">
    <property type="entry name" value="HTH-TYPE TRANSCRIPTIONAL REGULATOR LEUO-RELATED"/>
    <property type="match status" value="1"/>
</dbReference>
<accession>A0ABY4WV49</accession>
<dbReference type="InterPro" id="IPR000847">
    <property type="entry name" value="LysR_HTH_N"/>
</dbReference>
<dbReference type="InterPro" id="IPR036388">
    <property type="entry name" value="WH-like_DNA-bd_sf"/>
</dbReference>
<name>A0ABY4WV49_9GAMM</name>
<keyword evidence="3" id="KW-0238">DNA-binding</keyword>
<evidence type="ECO:0000256" key="3">
    <source>
        <dbReference type="ARBA" id="ARBA00023125"/>
    </source>
</evidence>
<keyword evidence="7" id="KW-1185">Reference proteome</keyword>
<keyword evidence="4" id="KW-0804">Transcription</keyword>
<dbReference type="EMBL" id="CP082275">
    <property type="protein sequence ID" value="USH03453.1"/>
    <property type="molecule type" value="Genomic_DNA"/>
</dbReference>
<dbReference type="SUPFAM" id="SSF53850">
    <property type="entry name" value="Periplasmic binding protein-like II"/>
    <property type="match status" value="1"/>
</dbReference>
<evidence type="ECO:0000313" key="7">
    <source>
        <dbReference type="Proteomes" id="UP001056255"/>
    </source>
</evidence>
<proteinExistence type="inferred from homology"/>
<feature type="domain" description="HTH lysR-type" evidence="5">
    <location>
        <begin position="6"/>
        <end position="63"/>
    </location>
</feature>